<proteinExistence type="predicted"/>
<evidence type="ECO:0000256" key="1">
    <source>
        <dbReference type="SAM" id="Phobius"/>
    </source>
</evidence>
<comment type="caution">
    <text evidence="2">The sequence shown here is derived from an EMBL/GenBank/DDBJ whole genome shotgun (WGS) entry which is preliminary data.</text>
</comment>
<keyword evidence="1" id="KW-0472">Membrane</keyword>
<dbReference type="Proteomes" id="UP000245430">
    <property type="component" value="Unassembled WGS sequence"/>
</dbReference>
<gene>
    <name evidence="2" type="ORF">LX78_02024</name>
</gene>
<accession>A0A316DKG1</accession>
<feature type="transmembrane region" description="Helical" evidence="1">
    <location>
        <begin position="51"/>
        <end position="73"/>
    </location>
</feature>
<keyword evidence="1" id="KW-0812">Transmembrane</keyword>
<sequence>MKEKENKHIDKLVEDVMKHSALETPSFNFTTNVMQQIIADSKSTATLYKPLISRTGWMILFLSVMAVISYILLSGDTQSNGWFDIVDFSALSNFKLPNLFSGIQVSHTTLYALLFFGIMVCVQIPLLKNYFDKRLNM</sequence>
<dbReference type="OrthoDB" id="1442507at2"/>
<dbReference type="RefSeq" id="WP_109682522.1">
    <property type="nucleotide sequence ID" value="NZ_QGGP01000004.1"/>
</dbReference>
<evidence type="ECO:0000313" key="2">
    <source>
        <dbReference type="EMBL" id="PWK18717.1"/>
    </source>
</evidence>
<dbReference type="AlphaFoldDB" id="A0A316DKG1"/>
<name>A0A316DKG1_9FLAO</name>
<evidence type="ECO:0000313" key="3">
    <source>
        <dbReference type="Proteomes" id="UP000245430"/>
    </source>
</evidence>
<reference evidence="2 3" key="1">
    <citation type="submission" date="2018-05" db="EMBL/GenBank/DDBJ databases">
        <title>Genomic Encyclopedia of Archaeal and Bacterial Type Strains, Phase II (KMG-II): from individual species to whole genera.</title>
        <authorList>
            <person name="Goeker M."/>
        </authorList>
    </citation>
    <scope>NUCLEOTIDE SEQUENCE [LARGE SCALE GENOMIC DNA]</scope>
    <source>
        <strain evidence="2 3">DSM 22637</strain>
    </source>
</reference>
<feature type="transmembrane region" description="Helical" evidence="1">
    <location>
        <begin position="109"/>
        <end position="127"/>
    </location>
</feature>
<keyword evidence="1" id="KW-1133">Transmembrane helix</keyword>
<organism evidence="2 3">
    <name type="scientific">Xanthomarina spongicola</name>
    <dbReference type="NCBI Taxonomy" id="570520"/>
    <lineage>
        <taxon>Bacteria</taxon>
        <taxon>Pseudomonadati</taxon>
        <taxon>Bacteroidota</taxon>
        <taxon>Flavobacteriia</taxon>
        <taxon>Flavobacteriales</taxon>
        <taxon>Flavobacteriaceae</taxon>
        <taxon>Xanthomarina</taxon>
    </lineage>
</organism>
<dbReference type="EMBL" id="QGGP01000004">
    <property type="protein sequence ID" value="PWK18717.1"/>
    <property type="molecule type" value="Genomic_DNA"/>
</dbReference>
<protein>
    <submittedName>
        <fullName evidence="2">Uncharacterized protein</fullName>
    </submittedName>
</protein>
<keyword evidence="3" id="KW-1185">Reference proteome</keyword>